<dbReference type="Proteomes" id="UP000478052">
    <property type="component" value="Unassembled WGS sequence"/>
</dbReference>
<organism evidence="1 2">
    <name type="scientific">Aphis craccivora</name>
    <name type="common">Cowpea aphid</name>
    <dbReference type="NCBI Taxonomy" id="307492"/>
    <lineage>
        <taxon>Eukaryota</taxon>
        <taxon>Metazoa</taxon>
        <taxon>Ecdysozoa</taxon>
        <taxon>Arthropoda</taxon>
        <taxon>Hexapoda</taxon>
        <taxon>Insecta</taxon>
        <taxon>Pterygota</taxon>
        <taxon>Neoptera</taxon>
        <taxon>Paraneoptera</taxon>
        <taxon>Hemiptera</taxon>
        <taxon>Sternorrhyncha</taxon>
        <taxon>Aphidomorpha</taxon>
        <taxon>Aphidoidea</taxon>
        <taxon>Aphididae</taxon>
        <taxon>Aphidini</taxon>
        <taxon>Aphis</taxon>
        <taxon>Aphis</taxon>
    </lineage>
</organism>
<evidence type="ECO:0000313" key="1">
    <source>
        <dbReference type="EMBL" id="KAF0759469.1"/>
    </source>
</evidence>
<keyword evidence="2" id="KW-1185">Reference proteome</keyword>
<accession>A0A6G0YPT3</accession>
<comment type="caution">
    <text evidence="1">The sequence shown here is derived from an EMBL/GenBank/DDBJ whole genome shotgun (WGS) entry which is preliminary data.</text>
</comment>
<name>A0A6G0YPT3_APHCR</name>
<dbReference type="AlphaFoldDB" id="A0A6G0YPT3"/>
<dbReference type="EMBL" id="VUJU01002987">
    <property type="protein sequence ID" value="KAF0759469.1"/>
    <property type="molecule type" value="Genomic_DNA"/>
</dbReference>
<protein>
    <submittedName>
        <fullName evidence="1">Uncharacterized protein</fullName>
    </submittedName>
</protein>
<evidence type="ECO:0000313" key="2">
    <source>
        <dbReference type="Proteomes" id="UP000478052"/>
    </source>
</evidence>
<reference evidence="1 2" key="1">
    <citation type="submission" date="2019-08" db="EMBL/GenBank/DDBJ databases">
        <title>Whole genome of Aphis craccivora.</title>
        <authorList>
            <person name="Voronova N.V."/>
            <person name="Shulinski R.S."/>
            <person name="Bandarenka Y.V."/>
            <person name="Zhorov D.G."/>
            <person name="Warner D."/>
        </authorList>
    </citation>
    <scope>NUCLEOTIDE SEQUENCE [LARGE SCALE GENOMIC DNA]</scope>
    <source>
        <strain evidence="1">180601</strain>
        <tissue evidence="1">Whole Body</tissue>
    </source>
</reference>
<gene>
    <name evidence="1" type="ORF">FWK35_00006115</name>
</gene>
<sequence length="51" mass="6283">MTIEDMESYYNILKISKVYLNADGKPKTSRYFKWMNVEKPLYDRMKMRKNN</sequence>
<proteinExistence type="predicted"/>